<feature type="region of interest" description="Disordered" evidence="1">
    <location>
        <begin position="57"/>
        <end position="93"/>
    </location>
</feature>
<name>A0A2B7XQB4_POLH7</name>
<feature type="compositionally biased region" description="Low complexity" evidence="1">
    <location>
        <begin position="15"/>
        <end position="25"/>
    </location>
</feature>
<accession>A0A2B7XQB4</accession>
<feature type="compositionally biased region" description="Low complexity" evidence="1">
    <location>
        <begin position="57"/>
        <end position="71"/>
    </location>
</feature>
<evidence type="ECO:0000256" key="1">
    <source>
        <dbReference type="SAM" id="MobiDB-lite"/>
    </source>
</evidence>
<evidence type="ECO:0000313" key="2">
    <source>
        <dbReference type="EMBL" id="PGH11145.1"/>
    </source>
</evidence>
<reference evidence="2 3" key="1">
    <citation type="submission" date="2017-10" db="EMBL/GenBank/DDBJ databases">
        <title>Comparative genomics in systemic dimorphic fungi from Ajellomycetaceae.</title>
        <authorList>
            <person name="Munoz J.F."/>
            <person name="Mcewen J.G."/>
            <person name="Clay O.K."/>
            <person name="Cuomo C.A."/>
        </authorList>
    </citation>
    <scope>NUCLEOTIDE SEQUENCE [LARGE SCALE GENOMIC DNA]</scope>
    <source>
        <strain evidence="2 3">UAMH7299</strain>
    </source>
</reference>
<dbReference type="STRING" id="1447883.A0A2B7XQB4"/>
<keyword evidence="3" id="KW-1185">Reference proteome</keyword>
<gene>
    <name evidence="2" type="ORF">AJ80_07247</name>
</gene>
<feature type="region of interest" description="Disordered" evidence="1">
    <location>
        <begin position="235"/>
        <end position="329"/>
    </location>
</feature>
<protein>
    <submittedName>
        <fullName evidence="2">Uncharacterized protein</fullName>
    </submittedName>
</protein>
<feature type="compositionally biased region" description="Basic and acidic residues" evidence="1">
    <location>
        <begin position="312"/>
        <end position="329"/>
    </location>
</feature>
<proteinExistence type="predicted"/>
<feature type="compositionally biased region" description="Low complexity" evidence="1">
    <location>
        <begin position="235"/>
        <end position="253"/>
    </location>
</feature>
<comment type="caution">
    <text evidence="2">The sequence shown here is derived from an EMBL/GenBank/DDBJ whole genome shotgun (WGS) entry which is preliminary data.</text>
</comment>
<dbReference type="OrthoDB" id="5425061at2759"/>
<dbReference type="EMBL" id="PDNA01000136">
    <property type="protein sequence ID" value="PGH11145.1"/>
    <property type="molecule type" value="Genomic_DNA"/>
</dbReference>
<dbReference type="Proteomes" id="UP000224634">
    <property type="component" value="Unassembled WGS sequence"/>
</dbReference>
<dbReference type="AlphaFoldDB" id="A0A2B7XQB4"/>
<sequence length="329" mass="35956">MFELPNAKRVRRSELLSPRSSRSPSPIDPATASYAERILRNTFANFSTFTAAAAAAETASPSAATTATTSTGLEHTKDTNDEDATTATSEQEFEFRLFRPTAEKKSKDGISGGNDDVIADTGIRKLKLRLRSPTPLDQFGGGVSGDGQFIVPFRGWGYYFSDPESVMRALRGSGNAGGGAEDLSSMKLDDAGRRDGGVVEVAVSGEEIVELARASAWPGCYLPWRIIHLKPTTTTKQTKTLPSSTPLTLQNPTIPKPPKSHKKPGKKRRIILRKRLAAAKTAEEQDREKRKRRNREKQLKRRQREKGKKAAMRAEGEGEGKSEVGEQGD</sequence>
<dbReference type="InterPro" id="IPR018555">
    <property type="entry name" value="C630.06c-like"/>
</dbReference>
<evidence type="ECO:0000313" key="3">
    <source>
        <dbReference type="Proteomes" id="UP000224634"/>
    </source>
</evidence>
<dbReference type="Pfam" id="PF09428">
    <property type="entry name" value="DUF2011"/>
    <property type="match status" value="1"/>
</dbReference>
<feature type="compositionally biased region" description="Basic residues" evidence="1">
    <location>
        <begin position="289"/>
        <end position="311"/>
    </location>
</feature>
<organism evidence="2 3">
    <name type="scientific">Polytolypa hystricis (strain UAMH7299)</name>
    <dbReference type="NCBI Taxonomy" id="1447883"/>
    <lineage>
        <taxon>Eukaryota</taxon>
        <taxon>Fungi</taxon>
        <taxon>Dikarya</taxon>
        <taxon>Ascomycota</taxon>
        <taxon>Pezizomycotina</taxon>
        <taxon>Eurotiomycetes</taxon>
        <taxon>Eurotiomycetidae</taxon>
        <taxon>Onygenales</taxon>
        <taxon>Onygenales incertae sedis</taxon>
        <taxon>Polytolypa</taxon>
    </lineage>
</organism>
<feature type="region of interest" description="Disordered" evidence="1">
    <location>
        <begin position="1"/>
        <end position="29"/>
    </location>
</feature>
<feature type="compositionally biased region" description="Basic residues" evidence="1">
    <location>
        <begin position="258"/>
        <end position="277"/>
    </location>
</feature>